<name>A0A173WTQ8_9CLOT</name>
<dbReference type="GeneID" id="83012646"/>
<evidence type="ECO:0000313" key="1">
    <source>
        <dbReference type="EMBL" id="CUO02913.1"/>
    </source>
</evidence>
<dbReference type="OrthoDB" id="2876964at2"/>
<accession>A0A173WTQ8</accession>
<evidence type="ECO:0000313" key="2">
    <source>
        <dbReference type="Proteomes" id="UP000095558"/>
    </source>
</evidence>
<dbReference type="AlphaFoldDB" id="A0A173WTQ8"/>
<organism evidence="1 2">
    <name type="scientific">Clostridium disporicum</name>
    <dbReference type="NCBI Taxonomy" id="84024"/>
    <lineage>
        <taxon>Bacteria</taxon>
        <taxon>Bacillati</taxon>
        <taxon>Bacillota</taxon>
        <taxon>Clostridia</taxon>
        <taxon>Eubacteriales</taxon>
        <taxon>Clostridiaceae</taxon>
        <taxon>Clostridium</taxon>
    </lineage>
</organism>
<protein>
    <submittedName>
        <fullName evidence="1">Uncharacterized protein</fullName>
    </submittedName>
</protein>
<sequence>MEKIFITNTEGTPQFGCSLCYKCNSIFGKSLCKVKNRGCCWYFPKFTLYDIQKMIKSEEGISTLNRILKLPNIKIYNYYIHAVGYFDYDSHDKYIKNNGTCELPYATEEQIKEVRSEIISENDEYYIYEEYNEYDSDKNNSIKKPRVINDVSMFFRACPFVIDGQGCTLNKKYRTYICNFFLCDEITDNLIEESTFKKYKEERDNYIRWIEWENSSLESLLRHKNINLVKNFNDVINLLKEIEINEYEFPNLDEININLK</sequence>
<dbReference type="Proteomes" id="UP000095558">
    <property type="component" value="Unassembled WGS sequence"/>
</dbReference>
<dbReference type="RefSeq" id="WP_042400362.1">
    <property type="nucleotide sequence ID" value="NZ_CYYT01000001.1"/>
</dbReference>
<reference evidence="1 2" key="1">
    <citation type="submission" date="2015-09" db="EMBL/GenBank/DDBJ databases">
        <authorList>
            <consortium name="Pathogen Informatics"/>
        </authorList>
    </citation>
    <scope>NUCLEOTIDE SEQUENCE [LARGE SCALE GENOMIC DNA]</scope>
    <source>
        <strain evidence="1 2">2789STDY5834855</strain>
    </source>
</reference>
<gene>
    <name evidence="1" type="ORF">ERS852470_01270</name>
</gene>
<dbReference type="EMBL" id="CYZV01000011">
    <property type="protein sequence ID" value="CUO02913.1"/>
    <property type="molecule type" value="Genomic_DNA"/>
</dbReference>
<proteinExistence type="predicted"/>